<evidence type="ECO:0000256" key="3">
    <source>
        <dbReference type="ARBA" id="ARBA00022694"/>
    </source>
</evidence>
<comment type="function">
    <text evidence="8">Catalyzes the deamination of adenosine to inosine at the wobble position 34 of tRNA(Arg2).</text>
</comment>
<name>Q0AS25_MARMM</name>
<dbReference type="FunFam" id="3.40.140.10:FF:000005">
    <property type="entry name" value="tRNA-specific adenosine deaminase"/>
    <property type="match status" value="1"/>
</dbReference>
<feature type="active site" description="Proton donor" evidence="8">
    <location>
        <position position="67"/>
    </location>
</feature>
<dbReference type="HOGENOM" id="CLU_025810_3_2_5"/>
<evidence type="ECO:0000256" key="8">
    <source>
        <dbReference type="HAMAP-Rule" id="MF_00972"/>
    </source>
</evidence>
<comment type="subunit">
    <text evidence="2 8">Homodimer.</text>
</comment>
<proteinExistence type="inferred from homology"/>
<feature type="binding site" evidence="8">
    <location>
        <position position="98"/>
    </location>
    <ligand>
        <name>Zn(2+)</name>
        <dbReference type="ChEBI" id="CHEBI:29105"/>
        <note>catalytic</note>
    </ligand>
</feature>
<dbReference type="EMBL" id="CP000449">
    <property type="protein sequence ID" value="ABI64912.1"/>
    <property type="molecule type" value="Genomic_DNA"/>
</dbReference>
<comment type="catalytic activity">
    <reaction evidence="7 8">
        <text>adenosine(34) in tRNA + H2O + H(+) = inosine(34) in tRNA + NH4(+)</text>
        <dbReference type="Rhea" id="RHEA:43168"/>
        <dbReference type="Rhea" id="RHEA-COMP:10373"/>
        <dbReference type="Rhea" id="RHEA-COMP:10374"/>
        <dbReference type="ChEBI" id="CHEBI:15377"/>
        <dbReference type="ChEBI" id="CHEBI:15378"/>
        <dbReference type="ChEBI" id="CHEBI:28938"/>
        <dbReference type="ChEBI" id="CHEBI:74411"/>
        <dbReference type="ChEBI" id="CHEBI:82852"/>
        <dbReference type="EC" id="3.5.4.33"/>
    </reaction>
</comment>
<dbReference type="Gene3D" id="3.40.140.10">
    <property type="entry name" value="Cytidine Deaminase, domain 2"/>
    <property type="match status" value="1"/>
</dbReference>
<keyword evidence="5 8" id="KW-0378">Hydrolase</keyword>
<dbReference type="GO" id="GO:0002100">
    <property type="term" value="P:tRNA wobble adenosine to inosine editing"/>
    <property type="evidence" value="ECO:0007669"/>
    <property type="project" value="UniProtKB-UniRule"/>
</dbReference>
<dbReference type="CDD" id="cd01285">
    <property type="entry name" value="nucleoside_deaminase"/>
    <property type="match status" value="1"/>
</dbReference>
<evidence type="ECO:0000256" key="1">
    <source>
        <dbReference type="ARBA" id="ARBA00010669"/>
    </source>
</evidence>
<evidence type="ECO:0000313" key="10">
    <source>
        <dbReference type="EMBL" id="ABI64912.1"/>
    </source>
</evidence>
<feature type="domain" description="CMP/dCMP-type deaminase" evidence="9">
    <location>
        <begin position="12"/>
        <end position="123"/>
    </location>
</feature>
<dbReference type="AlphaFoldDB" id="Q0AS25"/>
<evidence type="ECO:0000259" key="9">
    <source>
        <dbReference type="PROSITE" id="PS51747"/>
    </source>
</evidence>
<comment type="similarity">
    <text evidence="1">Belongs to the cytidine and deoxycytidylate deaminase family. ADAT2 subfamily.</text>
</comment>
<keyword evidence="3 8" id="KW-0819">tRNA processing</keyword>
<dbReference type="HAMAP" id="MF_00972">
    <property type="entry name" value="tRNA_aden_deaminase"/>
    <property type="match status" value="1"/>
</dbReference>
<dbReference type="STRING" id="394221.Mmar10_0619"/>
<keyword evidence="11" id="KW-1185">Reference proteome</keyword>
<dbReference type="KEGG" id="mmr:Mmar10_0619"/>
<accession>Q0AS25</accession>
<dbReference type="PANTHER" id="PTHR11079:SF202">
    <property type="entry name" value="TRNA-SPECIFIC ADENOSINE DEAMINASE"/>
    <property type="match status" value="1"/>
</dbReference>
<reference evidence="10 11" key="1">
    <citation type="submission" date="2006-08" db="EMBL/GenBank/DDBJ databases">
        <title>Complete sequence of Maricaulis maris MCS10.</title>
        <authorList>
            <consortium name="US DOE Joint Genome Institute"/>
            <person name="Copeland A."/>
            <person name="Lucas S."/>
            <person name="Lapidus A."/>
            <person name="Barry K."/>
            <person name="Detter J.C."/>
            <person name="Glavina del Rio T."/>
            <person name="Hammon N."/>
            <person name="Israni S."/>
            <person name="Dalin E."/>
            <person name="Tice H."/>
            <person name="Pitluck S."/>
            <person name="Saunders E."/>
            <person name="Brettin T."/>
            <person name="Bruce D."/>
            <person name="Han C."/>
            <person name="Tapia R."/>
            <person name="Gilna P."/>
            <person name="Schmutz J."/>
            <person name="Larimer F."/>
            <person name="Land M."/>
            <person name="Hauser L."/>
            <person name="Kyrpides N."/>
            <person name="Mikhailova N."/>
            <person name="Viollier P."/>
            <person name="Stephens C."/>
            <person name="Richardson P."/>
        </authorList>
    </citation>
    <scope>NUCLEOTIDE SEQUENCE [LARGE SCALE GENOMIC DNA]</scope>
    <source>
        <strain evidence="10 11">MCS10</strain>
    </source>
</reference>
<dbReference type="NCBIfam" id="NF008113">
    <property type="entry name" value="PRK10860.1"/>
    <property type="match status" value="1"/>
</dbReference>
<dbReference type="GO" id="GO:0052717">
    <property type="term" value="F:tRNA-specific adenosine-34 deaminase activity"/>
    <property type="evidence" value="ECO:0007669"/>
    <property type="project" value="UniProtKB-UniRule"/>
</dbReference>
<dbReference type="InterPro" id="IPR002125">
    <property type="entry name" value="CMP_dCMP_dom"/>
</dbReference>
<protein>
    <recommendedName>
        <fullName evidence="8">tRNA-specific adenosine deaminase</fullName>
        <ecNumber evidence="8">3.5.4.33</ecNumber>
    </recommendedName>
</protein>
<dbReference type="Proteomes" id="UP000001964">
    <property type="component" value="Chromosome"/>
</dbReference>
<dbReference type="SUPFAM" id="SSF53927">
    <property type="entry name" value="Cytidine deaminase-like"/>
    <property type="match status" value="1"/>
</dbReference>
<keyword evidence="6 8" id="KW-0862">Zinc</keyword>
<evidence type="ECO:0000256" key="5">
    <source>
        <dbReference type="ARBA" id="ARBA00022801"/>
    </source>
</evidence>
<dbReference type="PROSITE" id="PS51747">
    <property type="entry name" value="CYT_DCMP_DEAMINASES_2"/>
    <property type="match status" value="1"/>
</dbReference>
<feature type="binding site" evidence="8">
    <location>
        <position position="65"/>
    </location>
    <ligand>
        <name>Zn(2+)</name>
        <dbReference type="ChEBI" id="CHEBI:29105"/>
        <note>catalytic</note>
    </ligand>
</feature>
<evidence type="ECO:0000256" key="6">
    <source>
        <dbReference type="ARBA" id="ARBA00022833"/>
    </source>
</evidence>
<organism evidence="10 11">
    <name type="scientific">Maricaulis maris (strain MCS10)</name>
    <name type="common">Caulobacter maris</name>
    <dbReference type="NCBI Taxonomy" id="394221"/>
    <lineage>
        <taxon>Bacteria</taxon>
        <taxon>Pseudomonadati</taxon>
        <taxon>Pseudomonadota</taxon>
        <taxon>Alphaproteobacteria</taxon>
        <taxon>Maricaulales</taxon>
        <taxon>Maricaulaceae</taxon>
        <taxon>Maricaulis</taxon>
    </lineage>
</organism>
<gene>
    <name evidence="8" type="primary">tadA</name>
    <name evidence="10" type="ordered locus">Mmar10_0619</name>
</gene>
<dbReference type="EC" id="3.5.4.33" evidence="8"/>
<keyword evidence="4 8" id="KW-0479">Metal-binding</keyword>
<comment type="cofactor">
    <cofactor evidence="8">
        <name>Zn(2+)</name>
        <dbReference type="ChEBI" id="CHEBI:29105"/>
    </cofactor>
    <text evidence="8">Binds 1 zinc ion per subunit.</text>
</comment>
<sequence length="174" mass="18601" precursor="true">MRRSIARSMTNPRDTRFMQAALRLAQAAAEAGEAPIGAIIVDPATDSIVAQAHNRPIADHDPTAHAEILALREAAAKLGNYRLTGLELYVTLEPCAMCAGAISHARIGRLVFGASDEKGGAVVSGTRFFEQPTCHWRPEIVPGILADEGAAMLKDFFRARRKAKSAPKEVGDGV</sequence>
<evidence type="ECO:0000313" key="11">
    <source>
        <dbReference type="Proteomes" id="UP000001964"/>
    </source>
</evidence>
<dbReference type="PANTHER" id="PTHR11079">
    <property type="entry name" value="CYTOSINE DEAMINASE FAMILY MEMBER"/>
    <property type="match status" value="1"/>
</dbReference>
<evidence type="ECO:0000256" key="2">
    <source>
        <dbReference type="ARBA" id="ARBA00011738"/>
    </source>
</evidence>
<dbReference type="InterPro" id="IPR016192">
    <property type="entry name" value="APOBEC/CMP_deaminase_Zn-bd"/>
</dbReference>
<dbReference type="InterPro" id="IPR028883">
    <property type="entry name" value="tRNA_aden_deaminase"/>
</dbReference>
<dbReference type="eggNOG" id="COG0590">
    <property type="taxonomic scope" value="Bacteria"/>
</dbReference>
<evidence type="ECO:0000256" key="4">
    <source>
        <dbReference type="ARBA" id="ARBA00022723"/>
    </source>
</evidence>
<dbReference type="InterPro" id="IPR016193">
    <property type="entry name" value="Cytidine_deaminase-like"/>
</dbReference>
<feature type="binding site" evidence="8">
    <location>
        <position position="95"/>
    </location>
    <ligand>
        <name>Zn(2+)</name>
        <dbReference type="ChEBI" id="CHEBI:29105"/>
        <note>catalytic</note>
    </ligand>
</feature>
<dbReference type="Pfam" id="PF00383">
    <property type="entry name" value="dCMP_cyt_deam_1"/>
    <property type="match status" value="1"/>
</dbReference>
<dbReference type="GO" id="GO:0008270">
    <property type="term" value="F:zinc ion binding"/>
    <property type="evidence" value="ECO:0007669"/>
    <property type="project" value="UniProtKB-UniRule"/>
</dbReference>
<evidence type="ECO:0000256" key="7">
    <source>
        <dbReference type="ARBA" id="ARBA00048045"/>
    </source>
</evidence>
<dbReference type="PROSITE" id="PS00903">
    <property type="entry name" value="CYT_DCMP_DEAMINASES_1"/>
    <property type="match status" value="1"/>
</dbReference>